<dbReference type="EMBL" id="OU466863">
    <property type="protein sequence ID" value="CAH2077492.1"/>
    <property type="molecule type" value="Genomic_DNA"/>
</dbReference>
<gene>
    <name evidence="2" type="ORF">TAV2_LOCUS26074</name>
</gene>
<reference evidence="2 3" key="1">
    <citation type="submission" date="2022-03" db="EMBL/GenBank/DDBJ databases">
        <authorList>
            <person name="Nunn A."/>
            <person name="Chopra R."/>
            <person name="Nunn A."/>
            <person name="Contreras Garrido A."/>
        </authorList>
    </citation>
    <scope>NUCLEOTIDE SEQUENCE [LARGE SCALE GENOMIC DNA]</scope>
</reference>
<sequence>MFLATKLFILFCLIGSSIAKHIPDQDSEEEQDRDVCMSATIDYCRYFKKMIEGWIRETNERYPFWKNTNHKGYLDRSFILQRKAQDYVEQWNKWKRYSGYPYRDLRNKIGVLWPHQGDNCPEFEATNLLIYMIHGLTSPYDFTLSP</sequence>
<proteinExistence type="predicted"/>
<evidence type="ECO:0000313" key="2">
    <source>
        <dbReference type="EMBL" id="CAH2077492.1"/>
    </source>
</evidence>
<accession>A0AAU9T4H7</accession>
<keyword evidence="3" id="KW-1185">Reference proteome</keyword>
<dbReference type="AlphaFoldDB" id="A0AAU9T4H7"/>
<protein>
    <submittedName>
        <fullName evidence="2">Uncharacterized protein</fullName>
    </submittedName>
</protein>
<organism evidence="2 3">
    <name type="scientific">Thlaspi arvense</name>
    <name type="common">Field penny-cress</name>
    <dbReference type="NCBI Taxonomy" id="13288"/>
    <lineage>
        <taxon>Eukaryota</taxon>
        <taxon>Viridiplantae</taxon>
        <taxon>Streptophyta</taxon>
        <taxon>Embryophyta</taxon>
        <taxon>Tracheophyta</taxon>
        <taxon>Spermatophyta</taxon>
        <taxon>Magnoliopsida</taxon>
        <taxon>eudicotyledons</taxon>
        <taxon>Gunneridae</taxon>
        <taxon>Pentapetalae</taxon>
        <taxon>rosids</taxon>
        <taxon>malvids</taxon>
        <taxon>Brassicales</taxon>
        <taxon>Brassicaceae</taxon>
        <taxon>Thlaspideae</taxon>
        <taxon>Thlaspi</taxon>
    </lineage>
</organism>
<feature type="chain" id="PRO_5043773552" evidence="1">
    <location>
        <begin position="20"/>
        <end position="146"/>
    </location>
</feature>
<keyword evidence="1" id="KW-0732">Signal</keyword>
<evidence type="ECO:0000256" key="1">
    <source>
        <dbReference type="SAM" id="SignalP"/>
    </source>
</evidence>
<dbReference type="Proteomes" id="UP000836841">
    <property type="component" value="Chromosome 7"/>
</dbReference>
<evidence type="ECO:0000313" key="3">
    <source>
        <dbReference type="Proteomes" id="UP000836841"/>
    </source>
</evidence>
<feature type="signal peptide" evidence="1">
    <location>
        <begin position="1"/>
        <end position="19"/>
    </location>
</feature>
<name>A0AAU9T4H7_THLAR</name>